<dbReference type="STRING" id="745411.B3C1_07364"/>
<reference evidence="1 2" key="1">
    <citation type="journal article" date="2012" name="J. Bacteriol.">
        <title>Genome Sequence of Gallaecimonas xiamenensis Type Strain 3-C-1.</title>
        <authorList>
            <person name="Lai Q."/>
            <person name="Wang L."/>
            <person name="Wang W."/>
            <person name="Shao Z."/>
        </authorList>
    </citation>
    <scope>NUCLEOTIDE SEQUENCE [LARGE SCALE GENOMIC DNA]</scope>
    <source>
        <strain evidence="1 2">3-C-1</strain>
    </source>
</reference>
<dbReference type="PANTHER" id="PTHR40590">
    <property type="entry name" value="CYTOPLASMIC PROTEIN-RELATED"/>
    <property type="match status" value="1"/>
</dbReference>
<dbReference type="OrthoDB" id="357294at2"/>
<dbReference type="RefSeq" id="WP_008483921.1">
    <property type="nucleotide sequence ID" value="NZ_AMRI01000008.1"/>
</dbReference>
<dbReference type="AlphaFoldDB" id="K2JM33"/>
<accession>K2JM33</accession>
<name>K2JM33_9GAMM</name>
<sequence length="287" mass="31507">MLRRTIFLILLAIFARPALAAPALWQVDTHGGRFWLLGSIHVGKVDNQGPLKAVLDRLEGADNLVQELAPQELTPGRMQASVMHYGLLQQGSLRDQLSPKAYQALSEMAGDYGIPMAQLDRVRPWFAVMTLMQSALARHNFDANLGIDNQVKALAEARGWQISGLESLDRQFQALASSDHFANDMVLDGIGEMDQLDSTLSPMLDAWQAGKLDKLGELCPLNQGQGPAYQAMHDATLKQRNQEWVPRLLTLAQGRDSLVVVGLGHIICTDGLLSLLEAKGAKVQRLQ</sequence>
<keyword evidence="2" id="KW-1185">Reference proteome</keyword>
<dbReference type="InterPro" id="IPR047111">
    <property type="entry name" value="YbaP-like"/>
</dbReference>
<gene>
    <name evidence="1" type="ORF">B3C1_07364</name>
</gene>
<evidence type="ECO:0008006" key="3">
    <source>
        <dbReference type="Google" id="ProtNLM"/>
    </source>
</evidence>
<evidence type="ECO:0000313" key="1">
    <source>
        <dbReference type="EMBL" id="EKE75477.1"/>
    </source>
</evidence>
<dbReference type="Proteomes" id="UP000006755">
    <property type="component" value="Unassembled WGS sequence"/>
</dbReference>
<proteinExistence type="predicted"/>
<dbReference type="Pfam" id="PF01963">
    <property type="entry name" value="TraB_PrgY_gumN"/>
    <property type="match status" value="1"/>
</dbReference>
<protein>
    <recommendedName>
        <fullName evidence="3">GumN family protein</fullName>
    </recommendedName>
</protein>
<dbReference type="eggNOG" id="COG3735">
    <property type="taxonomic scope" value="Bacteria"/>
</dbReference>
<dbReference type="CDD" id="cd14789">
    <property type="entry name" value="Tiki"/>
    <property type="match status" value="1"/>
</dbReference>
<dbReference type="InterPro" id="IPR002816">
    <property type="entry name" value="TraB/PrgY/GumN_fam"/>
</dbReference>
<dbReference type="PANTHER" id="PTHR40590:SF1">
    <property type="entry name" value="CYTOPLASMIC PROTEIN"/>
    <property type="match status" value="1"/>
</dbReference>
<organism evidence="1 2">
    <name type="scientific">Gallaecimonas xiamenensis 3-C-1</name>
    <dbReference type="NCBI Taxonomy" id="745411"/>
    <lineage>
        <taxon>Bacteria</taxon>
        <taxon>Pseudomonadati</taxon>
        <taxon>Pseudomonadota</taxon>
        <taxon>Gammaproteobacteria</taxon>
        <taxon>Enterobacterales</taxon>
        <taxon>Gallaecimonadaceae</taxon>
        <taxon>Gallaecimonas</taxon>
    </lineage>
</organism>
<comment type="caution">
    <text evidence="1">The sequence shown here is derived from an EMBL/GenBank/DDBJ whole genome shotgun (WGS) entry which is preliminary data.</text>
</comment>
<dbReference type="EMBL" id="AMRI01000008">
    <property type="protein sequence ID" value="EKE75477.1"/>
    <property type="molecule type" value="Genomic_DNA"/>
</dbReference>
<evidence type="ECO:0000313" key="2">
    <source>
        <dbReference type="Proteomes" id="UP000006755"/>
    </source>
</evidence>